<dbReference type="Proteomes" id="UP000012099">
    <property type="component" value="Unassembled WGS sequence"/>
</dbReference>
<gene>
    <name evidence="1" type="ORF">LEP1GSC035_4979</name>
</gene>
<name>A0ABN0J207_9LEPT</name>
<keyword evidence="2" id="KW-1185">Reference proteome</keyword>
<evidence type="ECO:0000313" key="1">
    <source>
        <dbReference type="EMBL" id="EMN00906.1"/>
    </source>
</evidence>
<accession>A0ABN0J207</accession>
<comment type="caution">
    <text evidence="1">The sequence shown here is derived from an EMBL/GenBank/DDBJ whole genome shotgun (WGS) entry which is preliminary data.</text>
</comment>
<dbReference type="EMBL" id="AHMH02000069">
    <property type="protein sequence ID" value="EMN00906.1"/>
    <property type="molecule type" value="Genomic_DNA"/>
</dbReference>
<proteinExistence type="predicted"/>
<evidence type="ECO:0000313" key="2">
    <source>
        <dbReference type="Proteomes" id="UP000012099"/>
    </source>
</evidence>
<protein>
    <submittedName>
        <fullName evidence="1">Uncharacterized protein</fullName>
    </submittedName>
</protein>
<reference evidence="1 2" key="1">
    <citation type="submission" date="2013-01" db="EMBL/GenBank/DDBJ databases">
        <authorList>
            <person name="Harkins D.M."/>
            <person name="Durkin A.S."/>
            <person name="Brinkac L.M."/>
            <person name="Haft D.H."/>
            <person name="Selengut J.D."/>
            <person name="Sanka R."/>
            <person name="DePew J."/>
            <person name="Purushe J."/>
            <person name="Whelen A.C."/>
            <person name="Vinetz J.M."/>
            <person name="Sutton G.G."/>
            <person name="Nierman W.C."/>
            <person name="Fouts D.E."/>
        </authorList>
    </citation>
    <scope>NUCLEOTIDE SEQUENCE [LARGE SCALE GENOMIC DNA]</scope>
    <source>
        <strain evidence="1 2">2007001578</strain>
    </source>
</reference>
<sequence>MNFLFKDNRQTAILCRKFSGRSLYWNFVEILESLLFR</sequence>
<organism evidence="1 2">
    <name type="scientific">Leptospira noguchii str. 2007001578</name>
    <dbReference type="NCBI Taxonomy" id="1049974"/>
    <lineage>
        <taxon>Bacteria</taxon>
        <taxon>Pseudomonadati</taxon>
        <taxon>Spirochaetota</taxon>
        <taxon>Spirochaetia</taxon>
        <taxon>Leptospirales</taxon>
        <taxon>Leptospiraceae</taxon>
        <taxon>Leptospira</taxon>
    </lineage>
</organism>